<keyword evidence="8" id="KW-1185">Reference proteome</keyword>
<evidence type="ECO:0000256" key="2">
    <source>
        <dbReference type="ARBA" id="ARBA00022676"/>
    </source>
</evidence>
<dbReference type="EMBL" id="LR902192">
    <property type="protein sequence ID" value="CAD7250142.1"/>
    <property type="molecule type" value="Genomic_DNA"/>
</dbReference>
<evidence type="ECO:0000256" key="3">
    <source>
        <dbReference type="ARBA" id="ARBA00022679"/>
    </source>
</evidence>
<dbReference type="EMBL" id="CAJPEV010002675">
    <property type="protein sequence ID" value="CAG0897714.1"/>
    <property type="molecule type" value="Genomic_DNA"/>
</dbReference>
<gene>
    <name evidence="7" type="ORF">DSTB1V02_LOCUS9925</name>
</gene>
<protein>
    <recommendedName>
        <fullName evidence="6">Glycosyl transferase family 25 domain-containing protein</fullName>
    </recommendedName>
</protein>
<dbReference type="GO" id="GO:0050211">
    <property type="term" value="F:procollagen galactosyltransferase activity"/>
    <property type="evidence" value="ECO:0007669"/>
    <property type="project" value="TreeGrafter"/>
</dbReference>
<keyword evidence="3" id="KW-0808">Transferase</keyword>
<keyword evidence="2" id="KW-0328">Glycosyltransferase</keyword>
<dbReference type="InterPro" id="IPR050757">
    <property type="entry name" value="Collagen_mod_GT25"/>
</dbReference>
<feature type="domain" description="Glycosyl transferase family 25" evidence="6">
    <location>
        <begin position="312"/>
        <end position="493"/>
    </location>
</feature>
<dbReference type="Proteomes" id="UP000677054">
    <property type="component" value="Unassembled WGS sequence"/>
</dbReference>
<keyword evidence="5" id="KW-0732">Signal</keyword>
<sequence length="660" mass="76272">MRLSLLLSLLAIPAALGVEPTVFVVILVRNKAHVLPYFLTLLDRLDYPKDRMSLWIRSDHNTDDSVSILTKWLDAKRSDYRSVDFRHRDSGRWQDEYQPWKWSKERKQVVLALKEAGLMKARSSRADFVLFLDADVLLVRPGVLKALISEKKTVVAPLLKSLDDHANFWVAMADDFTEKPSEETEKIRDQETTGVFQVDVVRNFVLVNLRRRSSEELTFDPEGISEYDGPYDGDIAFAVSAARNQVQLFLANTERFGFVPPPLSEGEYLAEDKERVQSLVLESTEVLWEIPLDEMFADDVEKPRLNHMGIQAVYVINLKRRPERRRRMEAVLKSLGFRATFVDAVDGKTLDESRLKEMGVKLMPEFRDPSQNRPMTYGEIGCVLSHHHAWQEIVNSKRKLAMILEDDAHFEPFFRQRLSDALEDFSRLRLPWDFLYLGRKFLDRYDLEEDVEGSENLRTAEYSYWLVGYLLTYEGAKKLVDAGLLNNLIPSDEFVPVMFDKHPNETYSRHFPRRDLRAYSVTPRLVWPTFYPGDGQYVTDTEDSEQVPDSVFEAGSSKPSKQVYLDLYEDEEDDETASSDDSRDADEGDIPDGDTDAPQNDEAFEERRNALLPYKQSLLKSSYRDLEKELASSLKESAEEALRHLRSSQFHSGFRLKEEL</sequence>
<feature type="region of interest" description="Disordered" evidence="4">
    <location>
        <begin position="570"/>
        <end position="609"/>
    </location>
</feature>
<name>A0A7R9A9T3_9CRUS</name>
<dbReference type="InterPro" id="IPR029044">
    <property type="entry name" value="Nucleotide-diphossugar_trans"/>
</dbReference>
<dbReference type="InterPro" id="IPR002654">
    <property type="entry name" value="Glyco_trans_25"/>
</dbReference>
<reference evidence="7" key="1">
    <citation type="submission" date="2020-11" db="EMBL/GenBank/DDBJ databases">
        <authorList>
            <person name="Tran Van P."/>
        </authorList>
    </citation>
    <scope>NUCLEOTIDE SEQUENCE</scope>
</reference>
<evidence type="ECO:0000256" key="4">
    <source>
        <dbReference type="SAM" id="MobiDB-lite"/>
    </source>
</evidence>
<dbReference type="PANTHER" id="PTHR10730">
    <property type="entry name" value="PROCOLLAGEN-LYSINE,2-OXOGLUTARATE 5-DIOXYGENASE/GLYCOSYLTRANSFERASE 25 FAMILY MEMBER"/>
    <property type="match status" value="1"/>
</dbReference>
<evidence type="ECO:0000256" key="5">
    <source>
        <dbReference type="SAM" id="SignalP"/>
    </source>
</evidence>
<feature type="signal peptide" evidence="5">
    <location>
        <begin position="1"/>
        <end position="17"/>
    </location>
</feature>
<accession>A0A7R9A9T3</accession>
<dbReference type="OrthoDB" id="47375at2759"/>
<feature type="chain" id="PRO_5036209769" description="Glycosyl transferase family 25 domain-containing protein" evidence="5">
    <location>
        <begin position="18"/>
        <end position="660"/>
    </location>
</feature>
<evidence type="ECO:0000256" key="1">
    <source>
        <dbReference type="ARBA" id="ARBA00006721"/>
    </source>
</evidence>
<dbReference type="Pfam" id="PF01755">
    <property type="entry name" value="Glyco_transf_25"/>
    <property type="match status" value="1"/>
</dbReference>
<dbReference type="SUPFAM" id="SSF53448">
    <property type="entry name" value="Nucleotide-diphospho-sugar transferases"/>
    <property type="match status" value="1"/>
</dbReference>
<comment type="similarity">
    <text evidence="1">Belongs to the glycosyltransferase 25 family.</text>
</comment>
<dbReference type="PANTHER" id="PTHR10730:SF53">
    <property type="entry name" value="GLYCOSYLTRANSFERASE 25 FAMILY MEMBER"/>
    <property type="match status" value="1"/>
</dbReference>
<dbReference type="AlphaFoldDB" id="A0A7R9A9T3"/>
<proteinExistence type="inferred from homology"/>
<feature type="compositionally biased region" description="Acidic residues" evidence="4">
    <location>
        <begin position="570"/>
        <end position="595"/>
    </location>
</feature>
<dbReference type="Gene3D" id="3.90.550.10">
    <property type="entry name" value="Spore Coat Polysaccharide Biosynthesis Protein SpsA, Chain A"/>
    <property type="match status" value="1"/>
</dbReference>
<evidence type="ECO:0000313" key="8">
    <source>
        <dbReference type="Proteomes" id="UP000677054"/>
    </source>
</evidence>
<evidence type="ECO:0000313" key="7">
    <source>
        <dbReference type="EMBL" id="CAD7250142.1"/>
    </source>
</evidence>
<dbReference type="Pfam" id="PF03452">
    <property type="entry name" value="Anp1"/>
    <property type="match status" value="1"/>
</dbReference>
<evidence type="ECO:0000259" key="6">
    <source>
        <dbReference type="Pfam" id="PF01755"/>
    </source>
</evidence>
<feature type="region of interest" description="Disordered" evidence="4">
    <location>
        <begin position="537"/>
        <end position="556"/>
    </location>
</feature>
<organism evidence="7">
    <name type="scientific">Darwinula stevensoni</name>
    <dbReference type="NCBI Taxonomy" id="69355"/>
    <lineage>
        <taxon>Eukaryota</taxon>
        <taxon>Metazoa</taxon>
        <taxon>Ecdysozoa</taxon>
        <taxon>Arthropoda</taxon>
        <taxon>Crustacea</taxon>
        <taxon>Oligostraca</taxon>
        <taxon>Ostracoda</taxon>
        <taxon>Podocopa</taxon>
        <taxon>Podocopida</taxon>
        <taxon>Darwinulocopina</taxon>
        <taxon>Darwinuloidea</taxon>
        <taxon>Darwinulidae</taxon>
        <taxon>Darwinula</taxon>
    </lineage>
</organism>
<dbReference type="CDD" id="cd06532">
    <property type="entry name" value="Glyco_transf_25"/>
    <property type="match status" value="1"/>
</dbReference>